<dbReference type="CDD" id="cd00130">
    <property type="entry name" value="PAS"/>
    <property type="match status" value="2"/>
</dbReference>
<dbReference type="InterPro" id="IPR003594">
    <property type="entry name" value="HATPase_dom"/>
</dbReference>
<evidence type="ECO:0000256" key="3">
    <source>
        <dbReference type="ARBA" id="ARBA00022553"/>
    </source>
</evidence>
<gene>
    <name evidence="10" type="ORF">Q0590_31355</name>
</gene>
<dbReference type="InterPro" id="IPR036890">
    <property type="entry name" value="HATPase_C_sf"/>
</dbReference>
<feature type="domain" description="PAC" evidence="9">
    <location>
        <begin position="237"/>
        <end position="289"/>
    </location>
</feature>
<dbReference type="InterPro" id="IPR003661">
    <property type="entry name" value="HisK_dim/P_dom"/>
</dbReference>
<evidence type="ECO:0000256" key="4">
    <source>
        <dbReference type="ARBA" id="ARBA00022679"/>
    </source>
</evidence>
<proteinExistence type="predicted"/>
<feature type="domain" description="PAS" evidence="8">
    <location>
        <begin position="35"/>
        <end position="107"/>
    </location>
</feature>
<dbReference type="CDD" id="cd00082">
    <property type="entry name" value="HisKA"/>
    <property type="match status" value="1"/>
</dbReference>
<dbReference type="Gene3D" id="3.30.565.10">
    <property type="entry name" value="Histidine kinase-like ATPase, C-terminal domain"/>
    <property type="match status" value="1"/>
</dbReference>
<dbReference type="InterPro" id="IPR001610">
    <property type="entry name" value="PAC"/>
</dbReference>
<keyword evidence="5" id="KW-0418">Kinase</keyword>
<keyword evidence="4" id="KW-0808">Transferase</keyword>
<accession>A0ABT8RFD3</accession>
<dbReference type="InterPro" id="IPR036097">
    <property type="entry name" value="HisK_dim/P_sf"/>
</dbReference>
<feature type="coiled-coil region" evidence="6">
    <location>
        <begin position="18"/>
        <end position="48"/>
    </location>
</feature>
<dbReference type="SMART" id="SM00091">
    <property type="entry name" value="PAS"/>
    <property type="match status" value="2"/>
</dbReference>
<dbReference type="SUPFAM" id="SSF47384">
    <property type="entry name" value="Homodimeric domain of signal transducing histidine kinase"/>
    <property type="match status" value="1"/>
</dbReference>
<keyword evidence="11" id="KW-1185">Reference proteome</keyword>
<organism evidence="10 11">
    <name type="scientific">Rhodocytophaga aerolata</name>
    <dbReference type="NCBI Taxonomy" id="455078"/>
    <lineage>
        <taxon>Bacteria</taxon>
        <taxon>Pseudomonadati</taxon>
        <taxon>Bacteroidota</taxon>
        <taxon>Cytophagia</taxon>
        <taxon>Cytophagales</taxon>
        <taxon>Rhodocytophagaceae</taxon>
        <taxon>Rhodocytophaga</taxon>
    </lineage>
</organism>
<dbReference type="InterPro" id="IPR005467">
    <property type="entry name" value="His_kinase_dom"/>
</dbReference>
<comment type="caution">
    <text evidence="10">The sequence shown here is derived from an EMBL/GenBank/DDBJ whole genome shotgun (WGS) entry which is preliminary data.</text>
</comment>
<evidence type="ECO:0000313" key="11">
    <source>
        <dbReference type="Proteomes" id="UP001168528"/>
    </source>
</evidence>
<feature type="domain" description="PAS" evidence="8">
    <location>
        <begin position="164"/>
        <end position="234"/>
    </location>
</feature>
<evidence type="ECO:0000259" key="8">
    <source>
        <dbReference type="PROSITE" id="PS50112"/>
    </source>
</evidence>
<evidence type="ECO:0000256" key="2">
    <source>
        <dbReference type="ARBA" id="ARBA00012438"/>
    </source>
</evidence>
<dbReference type="NCBIfam" id="TIGR00229">
    <property type="entry name" value="sensory_box"/>
    <property type="match status" value="2"/>
</dbReference>
<dbReference type="PANTHER" id="PTHR43304">
    <property type="entry name" value="PHYTOCHROME-LIKE PROTEIN CPH1"/>
    <property type="match status" value="1"/>
</dbReference>
<dbReference type="Gene3D" id="3.30.450.20">
    <property type="entry name" value="PAS domain"/>
    <property type="match status" value="2"/>
</dbReference>
<name>A0ABT8RFD3_9BACT</name>
<dbReference type="SUPFAM" id="SSF55874">
    <property type="entry name" value="ATPase domain of HSP90 chaperone/DNA topoisomerase II/histidine kinase"/>
    <property type="match status" value="1"/>
</dbReference>
<protein>
    <recommendedName>
        <fullName evidence="2">histidine kinase</fullName>
        <ecNumber evidence="2">2.7.13.3</ecNumber>
    </recommendedName>
</protein>
<evidence type="ECO:0000256" key="1">
    <source>
        <dbReference type="ARBA" id="ARBA00000085"/>
    </source>
</evidence>
<dbReference type="InterPro" id="IPR035965">
    <property type="entry name" value="PAS-like_dom_sf"/>
</dbReference>
<dbReference type="InterPro" id="IPR013655">
    <property type="entry name" value="PAS_fold_3"/>
</dbReference>
<dbReference type="Pfam" id="PF08447">
    <property type="entry name" value="PAS_3"/>
    <property type="match status" value="2"/>
</dbReference>
<dbReference type="Pfam" id="PF00512">
    <property type="entry name" value="HisKA"/>
    <property type="match status" value="1"/>
</dbReference>
<dbReference type="SMART" id="SM00086">
    <property type="entry name" value="PAC"/>
    <property type="match status" value="2"/>
</dbReference>
<dbReference type="InterPro" id="IPR000014">
    <property type="entry name" value="PAS"/>
</dbReference>
<feature type="domain" description="Histidine kinase" evidence="7">
    <location>
        <begin position="307"/>
        <end position="518"/>
    </location>
</feature>
<dbReference type="Proteomes" id="UP001168528">
    <property type="component" value="Unassembled WGS sequence"/>
</dbReference>
<reference evidence="10" key="1">
    <citation type="submission" date="2023-07" db="EMBL/GenBank/DDBJ databases">
        <title>The genome sequence of Rhodocytophaga aerolata KACC 12507.</title>
        <authorList>
            <person name="Zhang X."/>
        </authorList>
    </citation>
    <scope>NUCLEOTIDE SEQUENCE</scope>
    <source>
        <strain evidence="10">KACC 12507</strain>
    </source>
</reference>
<dbReference type="PROSITE" id="PS50113">
    <property type="entry name" value="PAC"/>
    <property type="match status" value="2"/>
</dbReference>
<keyword evidence="3" id="KW-0597">Phosphoprotein</keyword>
<sequence>MQLPEDNLIKDSFQEFSREELLEEIIRLKKALTKAEEQKELILKATNDAVYEWDLLSGHLSWSEGFLTLIGYDRASIAHTIDFWSSHLHPEEKQRVEASLEALFQTGGSHWQEEYRFRRKDGSYAYVLERGYVVYDSQNKAVRMVGAIQDVSKHKQAELAKEIISKEYTFLVNEIPILVFSNASDGGADFVNRQWLVYTGLSMEQILGDGWTKALHPQDVVPTLQARQRAVTNGTSYQIQLRLRRKDGIYRWFQVDVLPYKDQDGSILKWFGTYTDIEEVKQSQSMLEATLEELHEKNFELDQFVYKTSHDLRAPLTSILGLVTIIRGEKEEKTKMAYVELIEGRVLKLDAFIKSMLAYSRNARTPVKEEHIHFPTLIEECLAELSSPTGVERLKLSTHLDGEIFYSDAFRLKMIFSNLLSNAIKYQDFSKDESFLKITIDISPSQGRIIFEDNGVGVKEAYQGNLFDMFFRATDQSEGSGLGLYIVKQAVNVLQGSITLKSQFRKGTFFSLTLPNRVPL</sequence>
<comment type="catalytic activity">
    <reaction evidence="1">
        <text>ATP + protein L-histidine = ADP + protein N-phospho-L-histidine.</text>
        <dbReference type="EC" id="2.7.13.3"/>
    </reaction>
</comment>
<dbReference type="PANTHER" id="PTHR43304:SF1">
    <property type="entry name" value="PAC DOMAIN-CONTAINING PROTEIN"/>
    <property type="match status" value="1"/>
</dbReference>
<dbReference type="Gene3D" id="1.10.287.130">
    <property type="match status" value="1"/>
</dbReference>
<dbReference type="RefSeq" id="WP_302041613.1">
    <property type="nucleotide sequence ID" value="NZ_JAUKPO010000037.1"/>
</dbReference>
<dbReference type="InterPro" id="IPR052162">
    <property type="entry name" value="Sensor_kinase/Photoreceptor"/>
</dbReference>
<keyword evidence="6" id="KW-0175">Coiled coil</keyword>
<dbReference type="PRINTS" id="PR00344">
    <property type="entry name" value="BCTRLSENSOR"/>
</dbReference>
<dbReference type="InterPro" id="IPR000700">
    <property type="entry name" value="PAS-assoc_C"/>
</dbReference>
<dbReference type="EC" id="2.7.13.3" evidence="2"/>
<evidence type="ECO:0000256" key="5">
    <source>
        <dbReference type="ARBA" id="ARBA00022777"/>
    </source>
</evidence>
<evidence type="ECO:0000259" key="7">
    <source>
        <dbReference type="PROSITE" id="PS50109"/>
    </source>
</evidence>
<dbReference type="SMART" id="SM00388">
    <property type="entry name" value="HisKA"/>
    <property type="match status" value="1"/>
</dbReference>
<feature type="domain" description="PAC" evidence="9">
    <location>
        <begin position="111"/>
        <end position="163"/>
    </location>
</feature>
<dbReference type="SMART" id="SM00387">
    <property type="entry name" value="HATPase_c"/>
    <property type="match status" value="1"/>
</dbReference>
<dbReference type="Pfam" id="PF02518">
    <property type="entry name" value="HATPase_c"/>
    <property type="match status" value="1"/>
</dbReference>
<dbReference type="EMBL" id="JAUKPO010000037">
    <property type="protein sequence ID" value="MDO1450813.1"/>
    <property type="molecule type" value="Genomic_DNA"/>
</dbReference>
<evidence type="ECO:0000256" key="6">
    <source>
        <dbReference type="SAM" id="Coils"/>
    </source>
</evidence>
<dbReference type="PROSITE" id="PS50109">
    <property type="entry name" value="HIS_KIN"/>
    <property type="match status" value="1"/>
</dbReference>
<dbReference type="SUPFAM" id="SSF55785">
    <property type="entry name" value="PYP-like sensor domain (PAS domain)"/>
    <property type="match status" value="2"/>
</dbReference>
<dbReference type="PROSITE" id="PS50112">
    <property type="entry name" value="PAS"/>
    <property type="match status" value="2"/>
</dbReference>
<dbReference type="InterPro" id="IPR004358">
    <property type="entry name" value="Sig_transdc_His_kin-like_C"/>
</dbReference>
<evidence type="ECO:0000313" key="10">
    <source>
        <dbReference type="EMBL" id="MDO1450813.1"/>
    </source>
</evidence>
<evidence type="ECO:0000259" key="9">
    <source>
        <dbReference type="PROSITE" id="PS50113"/>
    </source>
</evidence>